<dbReference type="GO" id="GO:0098552">
    <property type="term" value="C:side of membrane"/>
    <property type="evidence" value="ECO:0007669"/>
    <property type="project" value="UniProtKB-KW"/>
</dbReference>
<comment type="cofactor">
    <cofactor evidence="15">
        <name>Zn(2+)</name>
        <dbReference type="ChEBI" id="CHEBI:29105"/>
    </cofactor>
    <text evidence="15">Binds 2 Zn(2+) ions.</text>
</comment>
<proteinExistence type="inferred from homology"/>
<feature type="region of interest" description="Disordered" evidence="18">
    <location>
        <begin position="458"/>
        <end position="512"/>
    </location>
</feature>
<dbReference type="SUPFAM" id="SSF53649">
    <property type="entry name" value="Alkaline phosphatase-like"/>
    <property type="match status" value="1"/>
</dbReference>
<feature type="active site" description="Phosphoserine intermediate" evidence="14">
    <location>
        <position position="114"/>
    </location>
</feature>
<feature type="binding site" evidence="15">
    <location>
        <position position="342"/>
    </location>
    <ligand>
        <name>Zn(2+)</name>
        <dbReference type="ChEBI" id="CHEBI:29105"/>
        <label>2</label>
    </ligand>
</feature>
<feature type="chain" id="PRO_5019324319" description="Alkaline phosphatase" evidence="19">
    <location>
        <begin position="23"/>
        <end position="574"/>
    </location>
</feature>
<dbReference type="Gene3D" id="3.40.720.10">
    <property type="entry name" value="Alkaline Phosphatase, subunit A"/>
    <property type="match status" value="1"/>
</dbReference>
<name>A0A452UKQ2_URSMA</name>
<evidence type="ECO:0000256" key="8">
    <source>
        <dbReference type="ARBA" id="ARBA00022801"/>
    </source>
</evidence>
<dbReference type="GO" id="GO:0004035">
    <property type="term" value="F:alkaline phosphatase activity"/>
    <property type="evidence" value="ECO:0007669"/>
    <property type="project" value="UniProtKB-EC"/>
</dbReference>
<evidence type="ECO:0000256" key="19">
    <source>
        <dbReference type="SAM" id="SignalP"/>
    </source>
</evidence>
<keyword evidence="9 15" id="KW-0862">Zinc</keyword>
<evidence type="ECO:0000256" key="10">
    <source>
        <dbReference type="ARBA" id="ARBA00022842"/>
    </source>
</evidence>
<keyword evidence="10 15" id="KW-0460">Magnesium</keyword>
<dbReference type="GeneTree" id="ENSGT00950000183063"/>
<feature type="binding site" evidence="15">
    <location>
        <position position="380"/>
    </location>
    <ligand>
        <name>Zn(2+)</name>
        <dbReference type="ChEBI" id="CHEBI:29105"/>
        <label>2</label>
    </ligand>
</feature>
<dbReference type="PROSITE" id="PS00123">
    <property type="entry name" value="ALKALINE_PHOSPHATASE"/>
    <property type="match status" value="1"/>
</dbReference>
<dbReference type="GO" id="GO:0005886">
    <property type="term" value="C:plasma membrane"/>
    <property type="evidence" value="ECO:0007669"/>
    <property type="project" value="UniProtKB-SubCell"/>
</dbReference>
<dbReference type="PRINTS" id="PR00113">
    <property type="entry name" value="ALKPHPHTASE"/>
</dbReference>
<feature type="binding site" evidence="15">
    <location>
        <position position="379"/>
    </location>
    <ligand>
        <name>Zn(2+)</name>
        <dbReference type="ChEBI" id="CHEBI:29105"/>
        <label>2</label>
    </ligand>
</feature>
<feature type="binding site" evidence="15">
    <location>
        <position position="175"/>
    </location>
    <ligand>
        <name>Mg(2+)</name>
        <dbReference type="ChEBI" id="CHEBI:18420"/>
    </ligand>
</feature>
<comment type="subunit">
    <text evidence="3">Homodimer.</text>
</comment>
<comment type="subcellular location">
    <subcellularLocation>
        <location evidence="1">Cell membrane</location>
        <topology evidence="1">Lipid-anchor</topology>
        <topology evidence="1">GPI-anchor</topology>
    </subcellularLocation>
</comment>
<evidence type="ECO:0000256" key="18">
    <source>
        <dbReference type="SAM" id="MobiDB-lite"/>
    </source>
</evidence>
<keyword evidence="11" id="KW-0472">Membrane</keyword>
<organism evidence="20">
    <name type="scientific">Ursus maritimus</name>
    <name type="common">Polar bear</name>
    <name type="synonym">Thalarctos maritimus</name>
    <dbReference type="NCBI Taxonomy" id="29073"/>
    <lineage>
        <taxon>Eukaryota</taxon>
        <taxon>Metazoa</taxon>
        <taxon>Chordata</taxon>
        <taxon>Craniata</taxon>
        <taxon>Vertebrata</taxon>
        <taxon>Euteleostomi</taxon>
        <taxon>Mammalia</taxon>
        <taxon>Eutheria</taxon>
        <taxon>Laurasiatheria</taxon>
        <taxon>Carnivora</taxon>
        <taxon>Caniformia</taxon>
        <taxon>Ursidae</taxon>
        <taxon>Ursus</taxon>
    </lineage>
</organism>
<comment type="cofactor">
    <cofactor evidence="15">
        <name>Mg(2+)</name>
        <dbReference type="ChEBI" id="CHEBI:18420"/>
    </cofactor>
    <text evidence="15">Binds 1 Mg(2+) ion.</text>
</comment>
<accession>A0A452UKQ2</accession>
<dbReference type="FunFam" id="3.40.720.10:FF:000008">
    <property type="entry name" value="Alkaline phosphatase"/>
    <property type="match status" value="1"/>
</dbReference>
<feature type="binding site" evidence="15">
    <location>
        <position position="177"/>
    </location>
    <ligand>
        <name>Mg(2+)</name>
        <dbReference type="ChEBI" id="CHEBI:18420"/>
    </ligand>
</feature>
<dbReference type="InterPro" id="IPR017850">
    <property type="entry name" value="Alkaline_phosphatase_core_sf"/>
</dbReference>
<evidence type="ECO:0000256" key="6">
    <source>
        <dbReference type="ARBA" id="ARBA00022622"/>
    </source>
</evidence>
<dbReference type="GO" id="GO:0046872">
    <property type="term" value="F:metal ion binding"/>
    <property type="evidence" value="ECO:0007669"/>
    <property type="project" value="UniProtKB-KW"/>
</dbReference>
<protein>
    <recommendedName>
        <fullName evidence="4 17">Alkaline phosphatase</fullName>
        <ecNumber evidence="4 17">3.1.3.1</ecNumber>
    </recommendedName>
</protein>
<dbReference type="Pfam" id="PF00245">
    <property type="entry name" value="Alk_phosphatase"/>
    <property type="match status" value="1"/>
</dbReference>
<feature type="binding site" evidence="15">
    <location>
        <position position="333"/>
    </location>
    <ligand>
        <name>Mg(2+)</name>
        <dbReference type="ChEBI" id="CHEBI:18420"/>
    </ligand>
</feature>
<evidence type="ECO:0000256" key="13">
    <source>
        <dbReference type="ARBA" id="ARBA00023288"/>
    </source>
</evidence>
<feature type="signal peptide" evidence="19">
    <location>
        <begin position="1"/>
        <end position="22"/>
    </location>
</feature>
<evidence type="ECO:0000256" key="1">
    <source>
        <dbReference type="ARBA" id="ARBA00004609"/>
    </source>
</evidence>
<keyword evidence="8 17" id="KW-0378">Hydrolase</keyword>
<dbReference type="InterPro" id="IPR001952">
    <property type="entry name" value="Alkaline_phosphatase"/>
</dbReference>
<evidence type="ECO:0000256" key="15">
    <source>
        <dbReference type="PIRSR" id="PIRSR601952-2"/>
    </source>
</evidence>
<evidence type="ECO:0000256" key="3">
    <source>
        <dbReference type="ARBA" id="ARBA00011738"/>
    </source>
</evidence>
<dbReference type="InterPro" id="IPR018299">
    <property type="entry name" value="Alkaline_phosphatase_AS"/>
</dbReference>
<gene>
    <name evidence="20" type="primary">ALPI</name>
</gene>
<dbReference type="AlphaFoldDB" id="A0A452UKQ2"/>
<dbReference type="SMART" id="SM00098">
    <property type="entry name" value="alkPPc"/>
    <property type="match status" value="1"/>
</dbReference>
<keyword evidence="19" id="KW-0732">Signal</keyword>
<evidence type="ECO:0000256" key="4">
    <source>
        <dbReference type="ARBA" id="ARBA00012647"/>
    </source>
</evidence>
<sequence>HPPSMAWMLLLLLGLRPQLVLGIIPVEEEDPDFWNHQAAQALDAAKKLQPIQTAAKNLILFLGDGMGVPTVPATRILKGQLNDKLGPETPLAMDHFPYLALSKTYNVDRQVPDSAGTATAYLCGVKANYQTIGVSAAARWNQCNTTHGNEVTSVMNRAKKAGKSVGVVTTTRVQHASPAGTYAHVVNRNWYSDADMPAKAREEGCQDIAQQLISNMDIDVILGGGRKYMFPQGTPDPEYPSDTRQDGVRLDGRNLVQEWQAKYQGARYVWNRTALIEASQDPSVTHLMGLFEPGDTKYEVRRDTTQDPSLMEMTEVAVRLLSRNPRGFYLFVEGGRIDHGHHDGTAYLALTEAVMFDSAIDKASQITSEKDTLTLVTADHSHVFSFGGYTLRGSSIFGLAPSTAQDNKTYTSILYGNGPGGSFALLGISRPNVSDSQSTGGPLGVTLSLGKPSLCQRVAHGAQGQTVRLPRRPSGRKRLRSSPVPKAEATQRPPSTGRHPGPGGPGLALPLLASSASPSSASMALPSPPCPGLLRCERNGHAPTSPCRLLSAVPATFWSRRKVGGFFYYYLCKL</sequence>
<evidence type="ECO:0000256" key="17">
    <source>
        <dbReference type="RuleBase" id="RU003947"/>
    </source>
</evidence>
<evidence type="ECO:0000256" key="16">
    <source>
        <dbReference type="RuleBase" id="RU003946"/>
    </source>
</evidence>
<keyword evidence="7 15" id="KW-0479">Metal-binding</keyword>
<keyword evidence="5" id="KW-1003">Cell membrane</keyword>
<evidence type="ECO:0000313" key="20">
    <source>
        <dbReference type="Ensembl" id="ENSUMAP00000021520"/>
    </source>
</evidence>
<comment type="catalytic activity">
    <reaction evidence="17">
        <text>a phosphate monoester + H2O = an alcohol + phosphate</text>
        <dbReference type="Rhea" id="RHEA:15017"/>
        <dbReference type="ChEBI" id="CHEBI:15377"/>
        <dbReference type="ChEBI" id="CHEBI:30879"/>
        <dbReference type="ChEBI" id="CHEBI:43474"/>
        <dbReference type="ChEBI" id="CHEBI:67140"/>
        <dbReference type="EC" id="3.1.3.1"/>
    </reaction>
</comment>
<comment type="similarity">
    <text evidence="2 16">Belongs to the alkaline phosphatase family.</text>
</comment>
<evidence type="ECO:0000256" key="7">
    <source>
        <dbReference type="ARBA" id="ARBA00022723"/>
    </source>
</evidence>
<dbReference type="PANTHER" id="PTHR11596:SF30">
    <property type="entry name" value="INTESTINAL-TYPE ALKALINE PHOSPHATASE"/>
    <property type="match status" value="1"/>
</dbReference>
<evidence type="ECO:0000256" key="11">
    <source>
        <dbReference type="ARBA" id="ARBA00023136"/>
    </source>
</evidence>
<evidence type="ECO:0000256" key="5">
    <source>
        <dbReference type="ARBA" id="ARBA00022475"/>
    </source>
</evidence>
<keyword evidence="13" id="KW-0449">Lipoprotein</keyword>
<keyword evidence="6" id="KW-0336">GPI-anchor</keyword>
<dbReference type="EC" id="3.1.3.1" evidence="4 17"/>
<keyword evidence="12" id="KW-0325">Glycoprotein</keyword>
<feature type="binding site" evidence="15">
    <location>
        <position position="64"/>
    </location>
    <ligand>
        <name>Mg(2+)</name>
        <dbReference type="ChEBI" id="CHEBI:18420"/>
    </ligand>
</feature>
<feature type="binding site" evidence="15">
    <location>
        <position position="338"/>
    </location>
    <ligand>
        <name>Zn(2+)</name>
        <dbReference type="ChEBI" id="CHEBI:29105"/>
        <label>2</label>
    </ligand>
</feature>
<dbReference type="Ensembl" id="ENSUMAT00000025490.1">
    <property type="protein sequence ID" value="ENSUMAP00000021520.1"/>
    <property type="gene ID" value="ENSUMAG00000015688.1"/>
</dbReference>
<feature type="binding site" evidence="15">
    <location>
        <position position="64"/>
    </location>
    <ligand>
        <name>Zn(2+)</name>
        <dbReference type="ChEBI" id="CHEBI:29105"/>
        <label>2</label>
    </ligand>
</feature>
<evidence type="ECO:0000256" key="12">
    <source>
        <dbReference type="ARBA" id="ARBA00023180"/>
    </source>
</evidence>
<evidence type="ECO:0000256" key="9">
    <source>
        <dbReference type="ARBA" id="ARBA00022833"/>
    </source>
</evidence>
<reference evidence="20" key="1">
    <citation type="submission" date="2019-03" db="UniProtKB">
        <authorList>
            <consortium name="Ensembl"/>
        </authorList>
    </citation>
    <scope>IDENTIFICATION</scope>
</reference>
<dbReference type="PANTHER" id="PTHR11596">
    <property type="entry name" value="ALKALINE PHOSPHATASE"/>
    <property type="match status" value="1"/>
</dbReference>
<feature type="compositionally biased region" description="Basic residues" evidence="18">
    <location>
        <begin position="469"/>
        <end position="480"/>
    </location>
</feature>
<evidence type="ECO:0000256" key="2">
    <source>
        <dbReference type="ARBA" id="ARBA00005984"/>
    </source>
</evidence>
<evidence type="ECO:0000256" key="14">
    <source>
        <dbReference type="PIRSR" id="PIRSR601952-1"/>
    </source>
</evidence>
<dbReference type="CDD" id="cd16012">
    <property type="entry name" value="ALP"/>
    <property type="match status" value="1"/>
</dbReference>